<dbReference type="PhylomeDB" id="E9G475"/>
<evidence type="ECO:0000256" key="6">
    <source>
        <dbReference type="ARBA" id="ARBA00023204"/>
    </source>
</evidence>
<dbReference type="AlphaFoldDB" id="E9G475"/>
<dbReference type="Proteomes" id="UP000000305">
    <property type="component" value="Unassembled WGS sequence"/>
</dbReference>
<dbReference type="Gene3D" id="3.30.310.40">
    <property type="match status" value="1"/>
</dbReference>
<dbReference type="EC" id="4.2.99.18" evidence="3"/>
<organism evidence="16 17">
    <name type="scientific">Daphnia pulex</name>
    <name type="common">Water flea</name>
    <dbReference type="NCBI Taxonomy" id="6669"/>
    <lineage>
        <taxon>Eukaryota</taxon>
        <taxon>Metazoa</taxon>
        <taxon>Ecdysozoa</taxon>
        <taxon>Arthropoda</taxon>
        <taxon>Crustacea</taxon>
        <taxon>Branchiopoda</taxon>
        <taxon>Diplostraca</taxon>
        <taxon>Cladocera</taxon>
        <taxon>Anomopoda</taxon>
        <taxon>Daphniidae</taxon>
        <taxon>Daphnia</taxon>
    </lineage>
</organism>
<dbReference type="PANTHER" id="PTHR10242">
    <property type="entry name" value="8-OXOGUANINE DNA GLYCOSYLASE"/>
    <property type="match status" value="1"/>
</dbReference>
<evidence type="ECO:0000256" key="4">
    <source>
        <dbReference type="ARBA" id="ARBA00022763"/>
    </source>
</evidence>
<dbReference type="SUPFAM" id="SSF55945">
    <property type="entry name" value="TATA-box binding protein-like"/>
    <property type="match status" value="1"/>
</dbReference>
<dbReference type="InterPro" id="IPR003265">
    <property type="entry name" value="HhH-GPD_domain"/>
</dbReference>
<dbReference type="GO" id="GO:0003684">
    <property type="term" value="F:damaged DNA binding"/>
    <property type="evidence" value="ECO:0007669"/>
    <property type="project" value="InterPro"/>
</dbReference>
<gene>
    <name evidence="16" type="ORF">DAPPUDRAFT_313422</name>
</gene>
<evidence type="ECO:0000256" key="3">
    <source>
        <dbReference type="ARBA" id="ARBA00012720"/>
    </source>
</evidence>
<proteinExistence type="inferred from homology"/>
<keyword evidence="10" id="KW-0326">Glycosidase</keyword>
<feature type="compositionally biased region" description="Basic and acidic residues" evidence="14">
    <location>
        <begin position="325"/>
        <end position="347"/>
    </location>
</feature>
<sequence>MKIPCKMAELSLDISLNCGQSFRWKKSLTGEWIGVLGGYLWLMTQDETCINYRVVQPSVKIEPASSPSAVKTELLKECIDYEHILKDYFQLNIDLESLYRQWSLADPNFNQVAKNFAGVRMLRQDPVENLFAFICSSNNNIQRITGMVEKLCENYGNQLLTHEDVAYYSFPALESLAADKVESRLRTLGFGYRAKFIQQSAAKIVENGGRDWLMNLRNLSYPEAKTALMTLPGIGAKVADCICLMSLDHSVAIPVDTHVFQIAKASYVPHLSQTKSVTDKVYKEISAHFQSLFGPYAGWAHSVLFSADLRHLKAEPSPAKKRSREKSQDVSSKEKPKKDEIRRKSKK</sequence>
<evidence type="ECO:0000256" key="11">
    <source>
        <dbReference type="ARBA" id="ARBA00025652"/>
    </source>
</evidence>
<dbReference type="InterPro" id="IPR052054">
    <property type="entry name" value="Oxidative_DNA_repair_enzyme"/>
</dbReference>
<evidence type="ECO:0000313" key="17">
    <source>
        <dbReference type="Proteomes" id="UP000000305"/>
    </source>
</evidence>
<evidence type="ECO:0000259" key="15">
    <source>
        <dbReference type="SMART" id="SM00478"/>
    </source>
</evidence>
<evidence type="ECO:0000256" key="14">
    <source>
        <dbReference type="SAM" id="MobiDB-lite"/>
    </source>
</evidence>
<dbReference type="eggNOG" id="KOG2875">
    <property type="taxonomic scope" value="Eukaryota"/>
</dbReference>
<dbReference type="STRING" id="6669.E9G475"/>
<dbReference type="GO" id="GO:0006289">
    <property type="term" value="P:nucleotide-excision repair"/>
    <property type="evidence" value="ECO:0007669"/>
    <property type="project" value="InterPro"/>
</dbReference>
<name>E9G475_DAPPU</name>
<dbReference type="Pfam" id="PF00730">
    <property type="entry name" value="HhH-GPD"/>
    <property type="match status" value="1"/>
</dbReference>
<evidence type="ECO:0000256" key="1">
    <source>
        <dbReference type="ARBA" id="ARBA00004123"/>
    </source>
</evidence>
<evidence type="ECO:0000256" key="5">
    <source>
        <dbReference type="ARBA" id="ARBA00022801"/>
    </source>
</evidence>
<dbReference type="CDD" id="cd00056">
    <property type="entry name" value="ENDO3c"/>
    <property type="match status" value="1"/>
</dbReference>
<dbReference type="SMART" id="SM00478">
    <property type="entry name" value="ENDO3c"/>
    <property type="match status" value="1"/>
</dbReference>
<evidence type="ECO:0000313" key="16">
    <source>
        <dbReference type="EMBL" id="EFX85705.1"/>
    </source>
</evidence>
<dbReference type="Gene3D" id="1.10.340.30">
    <property type="entry name" value="Hypothetical protein, domain 2"/>
    <property type="match status" value="1"/>
</dbReference>
<comment type="subcellular location">
    <subcellularLocation>
        <location evidence="1">Nucleus</location>
    </subcellularLocation>
</comment>
<protein>
    <recommendedName>
        <fullName evidence="13">N-glycosylase/DNA lyase</fullName>
        <ecNumber evidence="3">4.2.99.18</ecNumber>
    </recommendedName>
</protein>
<dbReference type="InterPro" id="IPR012904">
    <property type="entry name" value="OGG_N"/>
</dbReference>
<dbReference type="FunCoup" id="E9G475">
    <property type="interactions" value="1705"/>
</dbReference>
<dbReference type="EMBL" id="GL732531">
    <property type="protein sequence ID" value="EFX85705.1"/>
    <property type="molecule type" value="Genomic_DNA"/>
</dbReference>
<dbReference type="Gene3D" id="1.10.1670.10">
    <property type="entry name" value="Helix-hairpin-Helix base-excision DNA repair enzymes (C-terminal)"/>
    <property type="match status" value="1"/>
</dbReference>
<dbReference type="InParanoid" id="E9G475"/>
<dbReference type="FunFam" id="1.10.1670.10:FF:000005">
    <property type="entry name" value="N-glycosylase/DNA lyase OGG1"/>
    <property type="match status" value="1"/>
</dbReference>
<comment type="catalytic activity">
    <reaction evidence="12">
        <text>2'-deoxyribonucleotide-(2'-deoxyribose 5'-phosphate)-2'-deoxyribonucleotide-DNA = a 3'-end 2'-deoxyribonucleotide-(2,3-dehydro-2,3-deoxyribose 5'-phosphate)-DNA + a 5'-end 5'-phospho-2'-deoxyribonucleoside-DNA + H(+)</text>
        <dbReference type="Rhea" id="RHEA:66592"/>
        <dbReference type="Rhea" id="RHEA-COMP:13180"/>
        <dbReference type="Rhea" id="RHEA-COMP:16897"/>
        <dbReference type="Rhea" id="RHEA-COMP:17067"/>
        <dbReference type="ChEBI" id="CHEBI:15378"/>
        <dbReference type="ChEBI" id="CHEBI:136412"/>
        <dbReference type="ChEBI" id="CHEBI:157695"/>
        <dbReference type="ChEBI" id="CHEBI:167181"/>
        <dbReference type="EC" id="4.2.99.18"/>
    </reaction>
</comment>
<evidence type="ECO:0000256" key="12">
    <source>
        <dbReference type="ARBA" id="ARBA00044632"/>
    </source>
</evidence>
<evidence type="ECO:0000256" key="10">
    <source>
        <dbReference type="ARBA" id="ARBA00023295"/>
    </source>
</evidence>
<dbReference type="FunFam" id="1.10.340.30:FF:000006">
    <property type="entry name" value="N-glycosylase/DNA lyase isoform X2"/>
    <property type="match status" value="1"/>
</dbReference>
<dbReference type="GO" id="GO:0034039">
    <property type="term" value="F:8-oxo-7,8-dihydroguanine DNA N-glycosylase activity"/>
    <property type="evidence" value="ECO:0000318"/>
    <property type="project" value="GO_Central"/>
</dbReference>
<keyword evidence="6" id="KW-0234">DNA repair</keyword>
<evidence type="ECO:0000256" key="2">
    <source>
        <dbReference type="ARBA" id="ARBA00010679"/>
    </source>
</evidence>
<dbReference type="OrthoDB" id="238681at2759"/>
<comment type="function">
    <text evidence="11">DNA repair enzyme that incises DNA at 8-oxoG residues. Excises 7,8-dihydro-8-oxoguanine and 2,6-diamino-4-hydroxy-5-N-methylformamidopyrimidine (FAPY) from damaged DNA. Has a beta-lyase activity that nicks DNA 3' to the lesion.</text>
</comment>
<keyword evidence="9" id="KW-0511">Multifunctional enzyme</keyword>
<evidence type="ECO:0000256" key="7">
    <source>
        <dbReference type="ARBA" id="ARBA00023239"/>
    </source>
</evidence>
<keyword evidence="17" id="KW-1185">Reference proteome</keyword>
<evidence type="ECO:0000256" key="13">
    <source>
        <dbReference type="ARBA" id="ARBA00073127"/>
    </source>
</evidence>
<dbReference type="GO" id="GO:0140078">
    <property type="term" value="F:class I DNA-(apurinic or apyrimidinic site) endonuclease activity"/>
    <property type="evidence" value="ECO:0007669"/>
    <property type="project" value="UniProtKB-EC"/>
</dbReference>
<dbReference type="OMA" id="GYAQEYL"/>
<dbReference type="SUPFAM" id="SSF48150">
    <property type="entry name" value="DNA-glycosylase"/>
    <property type="match status" value="1"/>
</dbReference>
<evidence type="ECO:0000256" key="9">
    <source>
        <dbReference type="ARBA" id="ARBA00023268"/>
    </source>
</evidence>
<comment type="similarity">
    <text evidence="2">Belongs to the type-1 OGG1 family.</text>
</comment>
<evidence type="ECO:0000256" key="8">
    <source>
        <dbReference type="ARBA" id="ARBA00023242"/>
    </source>
</evidence>
<dbReference type="PANTHER" id="PTHR10242:SF2">
    <property type="entry name" value="N-GLYCOSYLASE_DNA LYASE"/>
    <property type="match status" value="1"/>
</dbReference>
<dbReference type="InterPro" id="IPR023170">
    <property type="entry name" value="HhH_base_excis_C"/>
</dbReference>
<dbReference type="HOGENOM" id="CLU_027543_1_1_1"/>
<dbReference type="InterPro" id="IPR011257">
    <property type="entry name" value="DNA_glycosylase"/>
</dbReference>
<dbReference type="GO" id="GO:0005634">
    <property type="term" value="C:nucleus"/>
    <property type="evidence" value="ECO:0000318"/>
    <property type="project" value="GO_Central"/>
</dbReference>
<accession>E9G475</accession>
<dbReference type="GO" id="GO:0006285">
    <property type="term" value="P:base-excision repair, AP site formation"/>
    <property type="evidence" value="ECO:0000318"/>
    <property type="project" value="GO_Central"/>
</dbReference>
<keyword evidence="4" id="KW-0227">DNA damage</keyword>
<keyword evidence="8" id="KW-0539">Nucleus</keyword>
<dbReference type="Pfam" id="PF07934">
    <property type="entry name" value="OGG_N"/>
    <property type="match status" value="1"/>
</dbReference>
<dbReference type="KEGG" id="dpx:DAPPUDRAFT_313422"/>
<reference evidence="16 17" key="1">
    <citation type="journal article" date="2011" name="Science">
        <title>The ecoresponsive genome of Daphnia pulex.</title>
        <authorList>
            <person name="Colbourne J.K."/>
            <person name="Pfrender M.E."/>
            <person name="Gilbert D."/>
            <person name="Thomas W.K."/>
            <person name="Tucker A."/>
            <person name="Oakley T.H."/>
            <person name="Tokishita S."/>
            <person name="Aerts A."/>
            <person name="Arnold G.J."/>
            <person name="Basu M.K."/>
            <person name="Bauer D.J."/>
            <person name="Caceres C.E."/>
            <person name="Carmel L."/>
            <person name="Casola C."/>
            <person name="Choi J.H."/>
            <person name="Detter J.C."/>
            <person name="Dong Q."/>
            <person name="Dusheyko S."/>
            <person name="Eads B.D."/>
            <person name="Frohlich T."/>
            <person name="Geiler-Samerotte K.A."/>
            <person name="Gerlach D."/>
            <person name="Hatcher P."/>
            <person name="Jogdeo S."/>
            <person name="Krijgsveld J."/>
            <person name="Kriventseva E.V."/>
            <person name="Kultz D."/>
            <person name="Laforsch C."/>
            <person name="Lindquist E."/>
            <person name="Lopez J."/>
            <person name="Manak J.R."/>
            <person name="Muller J."/>
            <person name="Pangilinan J."/>
            <person name="Patwardhan R.P."/>
            <person name="Pitluck S."/>
            <person name="Pritham E.J."/>
            <person name="Rechtsteiner A."/>
            <person name="Rho M."/>
            <person name="Rogozin I.B."/>
            <person name="Sakarya O."/>
            <person name="Salamov A."/>
            <person name="Schaack S."/>
            <person name="Shapiro H."/>
            <person name="Shiga Y."/>
            <person name="Skalitzky C."/>
            <person name="Smith Z."/>
            <person name="Souvorov A."/>
            <person name="Sung W."/>
            <person name="Tang Z."/>
            <person name="Tsuchiya D."/>
            <person name="Tu H."/>
            <person name="Vos H."/>
            <person name="Wang M."/>
            <person name="Wolf Y.I."/>
            <person name="Yamagata H."/>
            <person name="Yamada T."/>
            <person name="Ye Y."/>
            <person name="Shaw J.R."/>
            <person name="Andrews J."/>
            <person name="Crease T.J."/>
            <person name="Tang H."/>
            <person name="Lucas S.M."/>
            <person name="Robertson H.M."/>
            <person name="Bork P."/>
            <person name="Koonin E.V."/>
            <person name="Zdobnov E.M."/>
            <person name="Grigoriev I.V."/>
            <person name="Lynch M."/>
            <person name="Boore J.L."/>
        </authorList>
    </citation>
    <scope>NUCLEOTIDE SEQUENCE [LARGE SCALE GENOMIC DNA]</scope>
</reference>
<feature type="domain" description="HhH-GPD" evidence="15">
    <location>
        <begin position="135"/>
        <end position="308"/>
    </location>
</feature>
<keyword evidence="5" id="KW-0378">Hydrolase</keyword>
<keyword evidence="7" id="KW-0456">Lyase</keyword>
<feature type="region of interest" description="Disordered" evidence="14">
    <location>
        <begin position="314"/>
        <end position="347"/>
    </location>
</feature>